<dbReference type="EMBL" id="PDKU01000003">
    <property type="protein sequence ID" value="PPI86516.1"/>
    <property type="molecule type" value="Genomic_DNA"/>
</dbReference>
<accession>A0A2P5SW27</accession>
<keyword evidence="3" id="KW-1185">Reference proteome</keyword>
<evidence type="ECO:0000313" key="3">
    <source>
        <dbReference type="Proteomes" id="UP000296144"/>
    </source>
</evidence>
<dbReference type="Pfam" id="PF04361">
    <property type="entry name" value="DUF494"/>
    <property type="match status" value="1"/>
</dbReference>
<comment type="caution">
    <text evidence="2">The sequence shown here is derived from an EMBL/GenBank/DDBJ whole genome shotgun (WGS) entry which is preliminary data.</text>
</comment>
<dbReference type="InterPro" id="IPR007456">
    <property type="entry name" value="Smg"/>
</dbReference>
<reference evidence="2 3" key="1">
    <citation type="journal article" date="2018" name="Genome Biol. Evol.">
        <title>Cladogenesis and Genomic Streamlining in Extracellular Endosymbionts of Tropical Stink Bugs.</title>
        <authorList>
            <person name="Otero-Bravo A."/>
            <person name="Goffredi S."/>
            <person name="Sabree Z.L."/>
        </authorList>
    </citation>
    <scope>NUCLEOTIDE SEQUENCE [LARGE SCALE GENOMIC DNA]</scope>
    <source>
        <strain evidence="2 3">SoEL</strain>
    </source>
</reference>
<name>A0A2P5SW27_9GAMM</name>
<dbReference type="Proteomes" id="UP000296144">
    <property type="component" value="Unassembled WGS sequence"/>
</dbReference>
<evidence type="ECO:0000313" key="2">
    <source>
        <dbReference type="EMBL" id="PPI86516.1"/>
    </source>
</evidence>
<dbReference type="OrthoDB" id="9788984at2"/>
<dbReference type="PANTHER" id="PTHR38692">
    <property type="entry name" value="PROTEIN SMG"/>
    <property type="match status" value="1"/>
</dbReference>
<dbReference type="RefSeq" id="WP_136130304.1">
    <property type="nucleotide sequence ID" value="NZ_PDKU01000003.1"/>
</dbReference>
<organism evidence="2 3">
    <name type="scientific">Candidatus Pantoea edessiphila</name>
    <dbReference type="NCBI Taxonomy" id="2044610"/>
    <lineage>
        <taxon>Bacteria</taxon>
        <taxon>Pseudomonadati</taxon>
        <taxon>Pseudomonadota</taxon>
        <taxon>Gammaproteobacteria</taxon>
        <taxon>Enterobacterales</taxon>
        <taxon>Erwiniaceae</taxon>
        <taxon>Pantoea</taxon>
    </lineage>
</organism>
<evidence type="ECO:0000256" key="1">
    <source>
        <dbReference type="HAMAP-Rule" id="MF_00598"/>
    </source>
</evidence>
<comment type="similarity">
    <text evidence="1">Belongs to the Smg family.</text>
</comment>
<sequence length="157" mass="18708">MFDVIIYLFETYICSRVGNMVDENKLKDHLKNVGFYSEDVYNALRWLEQLSLYQKKFIASNLTNHNSLSMRIYVEEEKKRLDTESRGFLLFLEQIKILNLETREMIIDRVMALDIHEFKLEDLKWLILMVLFNVPGCENAYQQVEQLLFDSTSSIIH</sequence>
<dbReference type="PANTHER" id="PTHR38692:SF1">
    <property type="entry name" value="PROTEIN SMG"/>
    <property type="match status" value="1"/>
</dbReference>
<proteinExistence type="inferred from homology"/>
<protein>
    <recommendedName>
        <fullName evidence="1">Protein Smg</fullName>
    </recommendedName>
</protein>
<dbReference type="HAMAP" id="MF_00598">
    <property type="entry name" value="Smg"/>
    <property type="match status" value="1"/>
</dbReference>
<dbReference type="AlphaFoldDB" id="A0A2P5SW27"/>
<gene>
    <name evidence="1" type="primary">smg</name>
    <name evidence="2" type="ORF">CRV10_02705</name>
</gene>
<dbReference type="NCBIfam" id="NF002897">
    <property type="entry name" value="PRK03430.1"/>
    <property type="match status" value="1"/>
</dbReference>